<dbReference type="EC" id="2.8.1.13" evidence="1"/>
<dbReference type="GO" id="GO:0103016">
    <property type="term" value="F:tRNA-uridine 2-sulfurtransferase activity"/>
    <property type="evidence" value="ECO:0007669"/>
    <property type="project" value="UniProtKB-EC"/>
</dbReference>
<evidence type="ECO:0000313" key="11">
    <source>
        <dbReference type="EMBL" id="SBW04000.1"/>
    </source>
</evidence>
<dbReference type="Pfam" id="PF20259">
    <property type="entry name" value="tRNA_Me_trans_M"/>
    <property type="match status" value="1"/>
</dbReference>
<dbReference type="Gene3D" id="2.40.30.10">
    <property type="entry name" value="Translation factors"/>
    <property type="match status" value="1"/>
</dbReference>
<keyword evidence="4" id="KW-0819">tRNA processing</keyword>
<comment type="catalytic activity">
    <reaction evidence="9">
        <text>S-sulfanyl-L-cysteinyl-[protein] + uridine(34) in tRNA + AH2 + ATP = 2-thiouridine(34) in tRNA + L-cysteinyl-[protein] + A + AMP + diphosphate + H(+)</text>
        <dbReference type="Rhea" id="RHEA:47032"/>
        <dbReference type="Rhea" id="RHEA-COMP:10131"/>
        <dbReference type="Rhea" id="RHEA-COMP:11726"/>
        <dbReference type="Rhea" id="RHEA-COMP:11727"/>
        <dbReference type="Rhea" id="RHEA-COMP:11728"/>
        <dbReference type="ChEBI" id="CHEBI:13193"/>
        <dbReference type="ChEBI" id="CHEBI:15378"/>
        <dbReference type="ChEBI" id="CHEBI:17499"/>
        <dbReference type="ChEBI" id="CHEBI:29950"/>
        <dbReference type="ChEBI" id="CHEBI:30616"/>
        <dbReference type="ChEBI" id="CHEBI:33019"/>
        <dbReference type="ChEBI" id="CHEBI:61963"/>
        <dbReference type="ChEBI" id="CHEBI:65315"/>
        <dbReference type="ChEBI" id="CHEBI:87170"/>
        <dbReference type="ChEBI" id="CHEBI:456215"/>
        <dbReference type="EC" id="2.8.1.13"/>
    </reaction>
</comment>
<dbReference type="Gene3D" id="2.30.30.280">
    <property type="entry name" value="Adenine nucleotide alpha hydrolases-like domains"/>
    <property type="match status" value="1"/>
</dbReference>
<keyword evidence="3 11" id="KW-0808">Transferase</keyword>
<dbReference type="GO" id="GO:0002143">
    <property type="term" value="P:tRNA wobble position uridine thiolation"/>
    <property type="evidence" value="ECO:0007669"/>
    <property type="project" value="TreeGrafter"/>
</dbReference>
<evidence type="ECO:0000256" key="3">
    <source>
        <dbReference type="ARBA" id="ARBA00022679"/>
    </source>
</evidence>
<evidence type="ECO:0000256" key="1">
    <source>
        <dbReference type="ARBA" id="ARBA00011949"/>
    </source>
</evidence>
<keyword evidence="2" id="KW-0820">tRNA-binding</keyword>
<evidence type="ECO:0000256" key="8">
    <source>
        <dbReference type="ARBA" id="ARBA00023157"/>
    </source>
</evidence>
<dbReference type="PANTHER" id="PTHR11933:SF5">
    <property type="entry name" value="MITOCHONDRIAL TRNA-SPECIFIC 2-THIOURIDYLASE 1"/>
    <property type="match status" value="1"/>
</dbReference>
<dbReference type="PANTHER" id="PTHR11933">
    <property type="entry name" value="TRNA 5-METHYLAMINOMETHYL-2-THIOURIDYLATE -METHYLTRANSFERASE"/>
    <property type="match status" value="1"/>
</dbReference>
<evidence type="ECO:0000256" key="2">
    <source>
        <dbReference type="ARBA" id="ARBA00022555"/>
    </source>
</evidence>
<dbReference type="InterPro" id="IPR004506">
    <property type="entry name" value="MnmA-like"/>
</dbReference>
<dbReference type="GO" id="GO:0005524">
    <property type="term" value="F:ATP binding"/>
    <property type="evidence" value="ECO:0007669"/>
    <property type="project" value="UniProtKB-KW"/>
</dbReference>
<protein>
    <recommendedName>
        <fullName evidence="1">tRNA-uridine 2-sulfurtransferase</fullName>
        <ecNumber evidence="1">2.8.1.13</ecNumber>
    </recommendedName>
</protein>
<reference evidence="11" key="1">
    <citation type="submission" date="2016-04" db="EMBL/GenBank/DDBJ databases">
        <authorList>
            <person name="Evans L.H."/>
            <person name="Alamgir A."/>
            <person name="Owens N."/>
            <person name="Weber N.D."/>
            <person name="Virtaneva K."/>
            <person name="Barbian K."/>
            <person name="Babar A."/>
            <person name="Rosenke K."/>
        </authorList>
    </citation>
    <scope>NUCLEOTIDE SEQUENCE</scope>
    <source>
        <strain evidence="11">86</strain>
    </source>
</reference>
<accession>A0A212JWZ9</accession>
<dbReference type="Gene3D" id="3.40.50.620">
    <property type="entry name" value="HUPs"/>
    <property type="match status" value="1"/>
</dbReference>
<dbReference type="AlphaFoldDB" id="A0A212JWZ9"/>
<dbReference type="InterPro" id="IPR046884">
    <property type="entry name" value="MnmA-like_central"/>
</dbReference>
<dbReference type="CDD" id="cd01998">
    <property type="entry name" value="MnmA_TRMU-like"/>
    <property type="match status" value="1"/>
</dbReference>
<dbReference type="GO" id="GO:0000049">
    <property type="term" value="F:tRNA binding"/>
    <property type="evidence" value="ECO:0007669"/>
    <property type="project" value="UniProtKB-KW"/>
</dbReference>
<dbReference type="Pfam" id="PF03054">
    <property type="entry name" value="tRNA_Me_trans"/>
    <property type="match status" value="1"/>
</dbReference>
<evidence type="ECO:0000256" key="9">
    <source>
        <dbReference type="ARBA" id="ARBA00051542"/>
    </source>
</evidence>
<evidence type="ECO:0000256" key="7">
    <source>
        <dbReference type="ARBA" id="ARBA00022884"/>
    </source>
</evidence>
<dbReference type="InterPro" id="IPR014729">
    <property type="entry name" value="Rossmann-like_a/b/a_fold"/>
</dbReference>
<evidence type="ECO:0000256" key="6">
    <source>
        <dbReference type="ARBA" id="ARBA00022840"/>
    </source>
</evidence>
<dbReference type="InterPro" id="IPR023382">
    <property type="entry name" value="MnmA-like_central_sf"/>
</dbReference>
<keyword evidence="6" id="KW-0067">ATP-binding</keyword>
<feature type="domain" description="tRNA-specific 2-thiouridylase MnmA-like central" evidence="10">
    <location>
        <begin position="221"/>
        <end position="270"/>
    </location>
</feature>
<evidence type="ECO:0000256" key="4">
    <source>
        <dbReference type="ARBA" id="ARBA00022694"/>
    </source>
</evidence>
<proteinExistence type="predicted"/>
<keyword evidence="7" id="KW-0694">RNA-binding</keyword>
<sequence>MLGNDGITAVAVSGGVDSLYALVSLKERGEAVLALHGRMLPPDLAPAGYEAMLERLAKTCAALDVPLAVIDCVDAFAEAVINPFVRAYAAGTTPNPCAHCNVGIKFGLLLDTARDLGATRLATGHYVRLEQSGNTPALYAGQDASKDQSYFLSLVPLEKLRFAVAPLARKSKDEIRAALAAKGITPPAPGESQEICFVPNDDYRAFLLDRAAKLGVALPGPGPVTLPDGKRIGTHNGLWQYTEGQRKGLGIAWSEPLYVLAKDLAANALVTGGGACLHGGEIRAGNCNFLVPMAEWPETLLLRTRFRQTPRPARARFEDGVLILREETPSGPYARGQIAAVYGPDLRVLAGGVIE</sequence>
<keyword evidence="8" id="KW-1015">Disulfide bond</keyword>
<dbReference type="EMBL" id="FLUQ01000002">
    <property type="protein sequence ID" value="SBW04000.1"/>
    <property type="molecule type" value="Genomic_DNA"/>
</dbReference>
<keyword evidence="5" id="KW-0547">Nucleotide-binding</keyword>
<gene>
    <name evidence="11" type="primary">mnmA</name>
    <name evidence="11" type="ORF">KL86DPRO_20241</name>
</gene>
<name>A0A212JWZ9_9DELT</name>
<evidence type="ECO:0000256" key="5">
    <source>
        <dbReference type="ARBA" id="ARBA00022741"/>
    </source>
</evidence>
<organism evidence="11">
    <name type="scientific">uncultured delta proteobacterium</name>
    <dbReference type="NCBI Taxonomy" id="34034"/>
    <lineage>
        <taxon>Bacteria</taxon>
        <taxon>Deltaproteobacteria</taxon>
        <taxon>environmental samples</taxon>
    </lineage>
</organism>
<evidence type="ECO:0000259" key="10">
    <source>
        <dbReference type="Pfam" id="PF20259"/>
    </source>
</evidence>
<dbReference type="SUPFAM" id="SSF52402">
    <property type="entry name" value="Adenine nucleotide alpha hydrolases-like"/>
    <property type="match status" value="1"/>
</dbReference>